<dbReference type="InterPro" id="IPR036894">
    <property type="entry name" value="YbaB-like_sf"/>
</dbReference>
<dbReference type="EMBL" id="JAUFSA010000007">
    <property type="protein sequence ID" value="MDP7739719.1"/>
    <property type="molecule type" value="Genomic_DNA"/>
</dbReference>
<evidence type="ECO:0000313" key="2">
    <source>
        <dbReference type="Proteomes" id="UP001229081"/>
    </source>
</evidence>
<accession>A0AAJ1SIP0</accession>
<reference evidence="1" key="1">
    <citation type="submission" date="2023-06" db="EMBL/GenBank/DDBJ databases">
        <title>Identification of two novel mycobacterium reveal diversities and complexities of Mycobacterium gordonae clade.</title>
        <authorList>
            <person name="Matsumoto Y."/>
            <person name="Nakamura S."/>
            <person name="Motooka D."/>
            <person name="Fukushima K."/>
        </authorList>
    </citation>
    <scope>NUCLEOTIDE SEQUENCE</scope>
    <source>
        <strain evidence="1">TY812</strain>
    </source>
</reference>
<dbReference type="AlphaFoldDB" id="A0AAJ1SIP0"/>
<proteinExistence type="predicted"/>
<name>A0AAJ1SIP0_9MYCO</name>
<dbReference type="Proteomes" id="UP001229081">
    <property type="component" value="Unassembled WGS sequence"/>
</dbReference>
<evidence type="ECO:0000313" key="1">
    <source>
        <dbReference type="EMBL" id="MDP7739719.1"/>
    </source>
</evidence>
<gene>
    <name evidence="1" type="ORF">QXL92_33880</name>
</gene>
<dbReference type="Gene3D" id="3.30.1310.10">
    <property type="entry name" value="Nucleoid-associated protein YbaB-like domain"/>
    <property type="match status" value="1"/>
</dbReference>
<comment type="caution">
    <text evidence="1">The sequence shown here is derived from an EMBL/GenBank/DDBJ whole genome shotgun (WGS) entry which is preliminary data.</text>
</comment>
<organism evidence="1 2">
    <name type="scientific">Mycobacterium paragordonae</name>
    <dbReference type="NCBI Taxonomy" id="1389713"/>
    <lineage>
        <taxon>Bacteria</taxon>
        <taxon>Bacillati</taxon>
        <taxon>Actinomycetota</taxon>
        <taxon>Actinomycetes</taxon>
        <taxon>Mycobacteriales</taxon>
        <taxon>Mycobacteriaceae</taxon>
        <taxon>Mycobacterium</taxon>
    </lineage>
</organism>
<sequence>MAVDSGAMLSGMAAAYVAGSAAVQAILDRNGALANKIGGAVRDVESLRCSVASPDEDVIATVDGLQRVAALYLEPGVMSRCGADRLAELVTETVLAAGEVAAERVRGIRAGYFLPESAPVQSE</sequence>
<protein>
    <submittedName>
        <fullName evidence="1">Uncharacterized protein</fullName>
    </submittedName>
</protein>
<dbReference type="RefSeq" id="WP_306256141.1">
    <property type="nucleotide sequence ID" value="NZ_JAUFSA010000007.1"/>
</dbReference>